<evidence type="ECO:0000313" key="2">
    <source>
        <dbReference type="EMBL" id="MDI1489817.1"/>
    </source>
</evidence>
<accession>A0AA43QPM9</accession>
<dbReference type="InterPro" id="IPR051870">
    <property type="entry name" value="Elongin-A_domain"/>
</dbReference>
<dbReference type="AlphaFoldDB" id="A0AA43QPM9"/>
<protein>
    <recommendedName>
        <fullName evidence="4">Elongin-A</fullName>
    </recommendedName>
</protein>
<feature type="region of interest" description="Disordered" evidence="1">
    <location>
        <begin position="240"/>
        <end position="385"/>
    </location>
</feature>
<evidence type="ECO:0000256" key="1">
    <source>
        <dbReference type="SAM" id="MobiDB-lite"/>
    </source>
</evidence>
<feature type="compositionally biased region" description="Polar residues" evidence="1">
    <location>
        <begin position="310"/>
        <end position="332"/>
    </location>
</feature>
<gene>
    <name evidence="2" type="ORF">OHK93_001015</name>
</gene>
<dbReference type="GO" id="GO:0006368">
    <property type="term" value="P:transcription elongation by RNA polymerase II"/>
    <property type="evidence" value="ECO:0007669"/>
    <property type="project" value="InterPro"/>
</dbReference>
<proteinExistence type="predicted"/>
<name>A0AA43QPM9_9LECA</name>
<dbReference type="PANTHER" id="PTHR15141:SF76">
    <property type="entry name" value="TRANSCRIPTION ELONGATION FACTOR B POLYPEPTIDE 3"/>
    <property type="match status" value="1"/>
</dbReference>
<dbReference type="InterPro" id="IPR010684">
    <property type="entry name" value="RNA_pol_II_trans_fac_SIII_A"/>
</dbReference>
<feature type="compositionally biased region" description="Polar residues" evidence="1">
    <location>
        <begin position="339"/>
        <end position="363"/>
    </location>
</feature>
<dbReference type="GO" id="GO:0070449">
    <property type="term" value="C:elongin complex"/>
    <property type="evidence" value="ECO:0007669"/>
    <property type="project" value="InterPro"/>
</dbReference>
<dbReference type="EMBL" id="JAPUFD010000010">
    <property type="protein sequence ID" value="MDI1489817.1"/>
    <property type="molecule type" value="Genomic_DNA"/>
</dbReference>
<organism evidence="2 3">
    <name type="scientific">Ramalina farinacea</name>
    <dbReference type="NCBI Taxonomy" id="258253"/>
    <lineage>
        <taxon>Eukaryota</taxon>
        <taxon>Fungi</taxon>
        <taxon>Dikarya</taxon>
        <taxon>Ascomycota</taxon>
        <taxon>Pezizomycotina</taxon>
        <taxon>Lecanoromycetes</taxon>
        <taxon>OSLEUM clade</taxon>
        <taxon>Lecanoromycetidae</taxon>
        <taxon>Lecanorales</taxon>
        <taxon>Lecanorineae</taxon>
        <taxon>Ramalinaceae</taxon>
        <taxon>Ramalina</taxon>
    </lineage>
</organism>
<dbReference type="PANTHER" id="PTHR15141">
    <property type="entry name" value="TRANSCRIPTION ELONGATION FACTOR B POLYPEPTIDE 3"/>
    <property type="match status" value="1"/>
</dbReference>
<dbReference type="Gene3D" id="6.10.250.3180">
    <property type="match status" value="1"/>
</dbReference>
<evidence type="ECO:0008006" key="4">
    <source>
        <dbReference type="Google" id="ProtNLM"/>
    </source>
</evidence>
<comment type="caution">
    <text evidence="2">The sequence shown here is derived from an EMBL/GenBank/DDBJ whole genome shotgun (WGS) entry which is preliminary data.</text>
</comment>
<evidence type="ECO:0000313" key="3">
    <source>
        <dbReference type="Proteomes" id="UP001161017"/>
    </source>
</evidence>
<sequence length="399" mass="44894">MPAASLRRIAQRACIQNMHSIIDVGDAPFKTVRSILLRFDTAEHLHQVEQNSPQLIGTDEEAWIELVKRDIPGWEKKAYKPADPRDWYEHYQSLVLENRLEIKQQELELKAQLAEMKTLHDQKTAKQVDLKGVPLPRGAKAAKEVISLSKDSDYFLTEPHGQFHGIDRDVKRPKALAKPFLAAKTAQMNSTLSKFRKEAMAMRKFPPKQRSDILTCPSARAPIGPQRVAVSPLLLREYRNPRPPMPFDPTTVKNPVPDINPRKRKVDQVQPLDSLQQREKRLKAMQLLSPVKEKSLPPPRKISVPRRRAPTQSTSASPDLTASPPITLSPPATTVHPPKQSTSTATAGPRDPQSSTIISTPTDCNGPRKVTPPLRNVPRLKPKKPVNCFMPVQKRQRVS</sequence>
<reference evidence="2" key="1">
    <citation type="journal article" date="2023" name="Genome Biol. Evol.">
        <title>First Whole Genome Sequence and Flow Cytometry Genome Size Data for the Lichen-Forming Fungus Ramalina farinacea (Ascomycota).</title>
        <authorList>
            <person name="Llewellyn T."/>
            <person name="Mian S."/>
            <person name="Hill R."/>
            <person name="Leitch I.J."/>
            <person name="Gaya E."/>
        </authorList>
    </citation>
    <scope>NUCLEOTIDE SEQUENCE</scope>
    <source>
        <strain evidence="2">LIQ254RAFAR</strain>
    </source>
</reference>
<keyword evidence="3" id="KW-1185">Reference proteome</keyword>
<dbReference type="Pfam" id="PF06881">
    <property type="entry name" value="Elongin_A"/>
    <property type="match status" value="1"/>
</dbReference>
<dbReference type="Proteomes" id="UP001161017">
    <property type="component" value="Unassembled WGS sequence"/>
</dbReference>